<gene>
    <name evidence="8" type="ORF">A33O_22147</name>
</gene>
<feature type="domain" description="HTH lysR-type" evidence="7">
    <location>
        <begin position="7"/>
        <end position="64"/>
    </location>
</feature>
<dbReference type="EMBL" id="AJXZ01000071">
    <property type="protein sequence ID" value="EIM71875.1"/>
    <property type="molecule type" value="Genomic_DNA"/>
</dbReference>
<dbReference type="InterPro" id="IPR050389">
    <property type="entry name" value="LysR-type_TF"/>
</dbReference>
<evidence type="ECO:0000313" key="9">
    <source>
        <dbReference type="Proteomes" id="UP000004622"/>
    </source>
</evidence>
<dbReference type="Pfam" id="PF03466">
    <property type="entry name" value="LysR_substrate"/>
    <property type="match status" value="1"/>
</dbReference>
<keyword evidence="5" id="KW-0238">DNA-binding</keyword>
<dbReference type="InterPro" id="IPR005119">
    <property type="entry name" value="LysR_subst-bd"/>
</dbReference>
<dbReference type="PROSITE" id="PS50931">
    <property type="entry name" value="HTH_LYSR"/>
    <property type="match status" value="1"/>
</dbReference>
<evidence type="ECO:0000256" key="1">
    <source>
        <dbReference type="ARBA" id="ARBA00009437"/>
    </source>
</evidence>
<sequence>MSGLKNLDLNLLVVFEAVYSAGNISQAARRLGMSQPTISNALRRLRDGLDDPLFVRAGRGVHPTPRAIQMIGPVREALQMIESGVAPDVHFDPATSTRHFRVVVLDAMEPIVMPHVIRQIQAYRSVTIENLAVVDTPMSDRLNDGSLDLVIANFLAESRDTHCEALATVHLSVVARNDHPAISGEFSLDHFQTLGHVALVPRVQALSRMLEVLRRLDIQRHVAYSVTKFWSFPHILMTTDLVAILPTAFAKVISRNHPLALYDLPFAYPEEQIYMTWKTSRTNDPGHRWLREEIASAVRQAAAQAPEPAQ</sequence>
<dbReference type="RefSeq" id="WP_007010621.1">
    <property type="nucleotide sequence ID" value="NZ_AJXZ01000071.1"/>
</dbReference>
<dbReference type="InterPro" id="IPR036388">
    <property type="entry name" value="WH-like_DNA-bd_sf"/>
</dbReference>
<dbReference type="InterPro" id="IPR037402">
    <property type="entry name" value="YidZ_PBP2"/>
</dbReference>
<keyword evidence="2" id="KW-0536">Nodulation</keyword>
<dbReference type="PATRIC" id="fig|1189611.3.peg.4446"/>
<evidence type="ECO:0000256" key="6">
    <source>
        <dbReference type="ARBA" id="ARBA00023163"/>
    </source>
</evidence>
<dbReference type="GO" id="GO:0003677">
    <property type="term" value="F:DNA binding"/>
    <property type="evidence" value="ECO:0007669"/>
    <property type="project" value="UniProtKB-KW"/>
</dbReference>
<organism evidence="8 9">
    <name type="scientific">Nitratireductor aquibiodomus RA22</name>
    <dbReference type="NCBI Taxonomy" id="1189611"/>
    <lineage>
        <taxon>Bacteria</taxon>
        <taxon>Pseudomonadati</taxon>
        <taxon>Pseudomonadota</taxon>
        <taxon>Alphaproteobacteria</taxon>
        <taxon>Hyphomicrobiales</taxon>
        <taxon>Phyllobacteriaceae</taxon>
        <taxon>Nitratireductor</taxon>
    </lineage>
</organism>
<name>I5BQM3_9HYPH</name>
<keyword evidence="6" id="KW-0804">Transcription</keyword>
<dbReference type="InterPro" id="IPR036390">
    <property type="entry name" value="WH_DNA-bd_sf"/>
</dbReference>
<keyword evidence="3" id="KW-0678">Repressor</keyword>
<dbReference type="PANTHER" id="PTHR30118:SF6">
    <property type="entry name" value="HTH-TYPE TRANSCRIPTIONAL REGULATOR LEUO"/>
    <property type="match status" value="1"/>
</dbReference>
<dbReference type="SUPFAM" id="SSF53850">
    <property type="entry name" value="Periplasmic binding protein-like II"/>
    <property type="match status" value="1"/>
</dbReference>
<protein>
    <submittedName>
        <fullName evidence="8">LysR family transcriptional regulator</fullName>
    </submittedName>
</protein>
<evidence type="ECO:0000259" key="7">
    <source>
        <dbReference type="PROSITE" id="PS50931"/>
    </source>
</evidence>
<evidence type="ECO:0000256" key="5">
    <source>
        <dbReference type="ARBA" id="ARBA00023125"/>
    </source>
</evidence>
<reference evidence="8 9" key="1">
    <citation type="journal article" date="2012" name="J. Bacteriol.">
        <title>Genome Sequence of Nitratireductor aquibiodomus Strain RA22.</title>
        <authorList>
            <person name="Singh A."/>
            <person name="Jangir P.K."/>
            <person name="Kumari C."/>
            <person name="Sharma R."/>
        </authorList>
    </citation>
    <scope>NUCLEOTIDE SEQUENCE [LARGE SCALE GENOMIC DNA]</scope>
    <source>
        <strain evidence="8 9">RA22</strain>
    </source>
</reference>
<dbReference type="Proteomes" id="UP000004622">
    <property type="component" value="Unassembled WGS sequence"/>
</dbReference>
<dbReference type="Pfam" id="PF00126">
    <property type="entry name" value="HTH_1"/>
    <property type="match status" value="1"/>
</dbReference>
<evidence type="ECO:0000313" key="8">
    <source>
        <dbReference type="EMBL" id="EIM71875.1"/>
    </source>
</evidence>
<dbReference type="OrthoDB" id="8339333at2"/>
<evidence type="ECO:0000256" key="3">
    <source>
        <dbReference type="ARBA" id="ARBA00022491"/>
    </source>
</evidence>
<dbReference type="PANTHER" id="PTHR30118">
    <property type="entry name" value="HTH-TYPE TRANSCRIPTIONAL REGULATOR LEUO-RELATED"/>
    <property type="match status" value="1"/>
</dbReference>
<evidence type="ECO:0000256" key="2">
    <source>
        <dbReference type="ARBA" id="ARBA00022458"/>
    </source>
</evidence>
<accession>I5BQM3</accession>
<evidence type="ECO:0000256" key="4">
    <source>
        <dbReference type="ARBA" id="ARBA00023015"/>
    </source>
</evidence>
<dbReference type="SUPFAM" id="SSF46785">
    <property type="entry name" value="Winged helix' DNA-binding domain"/>
    <property type="match status" value="1"/>
</dbReference>
<dbReference type="Gene3D" id="3.40.190.10">
    <property type="entry name" value="Periplasmic binding protein-like II"/>
    <property type="match status" value="2"/>
</dbReference>
<dbReference type="AlphaFoldDB" id="I5BQM3"/>
<proteinExistence type="inferred from homology"/>
<dbReference type="GO" id="GO:0003700">
    <property type="term" value="F:DNA-binding transcription factor activity"/>
    <property type="evidence" value="ECO:0007669"/>
    <property type="project" value="InterPro"/>
</dbReference>
<comment type="similarity">
    <text evidence="1">Belongs to the LysR transcriptional regulatory family.</text>
</comment>
<keyword evidence="4" id="KW-0805">Transcription regulation</keyword>
<dbReference type="InterPro" id="IPR000847">
    <property type="entry name" value="LysR_HTH_N"/>
</dbReference>
<comment type="caution">
    <text evidence="8">The sequence shown here is derived from an EMBL/GenBank/DDBJ whole genome shotgun (WGS) entry which is preliminary data.</text>
</comment>
<dbReference type="Gene3D" id="1.10.10.10">
    <property type="entry name" value="Winged helix-like DNA-binding domain superfamily/Winged helix DNA-binding domain"/>
    <property type="match status" value="1"/>
</dbReference>
<dbReference type="PRINTS" id="PR00039">
    <property type="entry name" value="HTHLYSR"/>
</dbReference>
<dbReference type="CDD" id="cd08417">
    <property type="entry name" value="PBP2_Nitroaromatics_like"/>
    <property type="match status" value="1"/>
</dbReference>